<dbReference type="EMBL" id="JARK01000243">
    <property type="protein sequence ID" value="EYC39714.1"/>
    <property type="molecule type" value="Genomic_DNA"/>
</dbReference>
<proteinExistence type="inferred from homology"/>
<dbReference type="SUPFAM" id="SSF55394">
    <property type="entry name" value="Bactericidal permeability-increasing protein, BPI"/>
    <property type="match status" value="2"/>
</dbReference>
<dbReference type="GO" id="GO:0005615">
    <property type="term" value="C:extracellular space"/>
    <property type="evidence" value="ECO:0007669"/>
    <property type="project" value="TreeGrafter"/>
</dbReference>
<evidence type="ECO:0000313" key="7">
    <source>
        <dbReference type="EMBL" id="EYC39714.1"/>
    </source>
</evidence>
<reference evidence="8" key="1">
    <citation type="journal article" date="2015" name="Nat. Genet.">
        <title>The genome and transcriptome of the zoonotic hookworm Ancylostoma ceylanicum identify infection-specific gene families.</title>
        <authorList>
            <person name="Schwarz E.M."/>
            <person name="Hu Y."/>
            <person name="Antoshechkin I."/>
            <person name="Miller M.M."/>
            <person name="Sternberg P.W."/>
            <person name="Aroian R.V."/>
        </authorList>
    </citation>
    <scope>NUCLEOTIDE SEQUENCE</scope>
    <source>
        <strain evidence="8">HY135</strain>
    </source>
</reference>
<dbReference type="Gene3D" id="3.15.10.10">
    <property type="entry name" value="Bactericidal permeability-increasing protein, domain 1"/>
    <property type="match status" value="1"/>
</dbReference>
<comment type="caution">
    <text evidence="7">The sequence shown here is derived from an EMBL/GenBank/DDBJ whole genome shotgun (WGS) entry which is preliminary data.</text>
</comment>
<dbReference type="Gene3D" id="3.15.20.10">
    <property type="entry name" value="Bactericidal permeability-increasing protein, domain 2"/>
    <property type="match status" value="1"/>
</dbReference>
<dbReference type="SMART" id="SM00328">
    <property type="entry name" value="BPI1"/>
    <property type="match status" value="1"/>
</dbReference>
<sequence>MILYTVVMLELLVTLVSAQRGGDFIEGGGGLDFNPILLQGVRGYPEIRVRLNQRAFQYASGMIADVISQEIKRARIPPIVQCLPQLSGCVQIYNLYISRYRYPQQVVMYPAPPNRITLQVQNVDFGVTGNLGGQVVILLPIALTGIIQINIHQATITVQMSVERGPYGPYLRVLTCNVHIGYADAYVEYGGIMGDIANSLLRQRISKLIRRMIPGQICGQLPSVVNAKVNIRLASLPQAIAVSQMLSKLIGALVGGISEPTPNAEYCKTYCRGNVPIDQAKPVGPAVAHVLAPSPAVVYQRDMVAGPALAPQISRAHYNQRTIIARGLPQRFYETNQMFFLTAKVKRQFAQIYHITNGNAIPTGVANSVRTGGNGFGSVGGGGGGGGSSNPRGPRFPPPPQVAGAPSPMFAPPSANLCASCPVNGGQGDRMSVIRQLLSNLDMRKLNDLYLSLQILNTQATFNGFIIDVVGESSPNAQRGTPFGPFPTMFPSYQSNRMAEFIVSDYTINSMLYWMHRNQFFAGRIGPETPKFGGLLRTTCDGDEDEEAARAHVHMGALNILKKRLRTKRVASFAGKGNRRKRQDLGDIGVCLGDILPGVKEKYPKQNIAIQLRTIRAPSVVFSAAQGGQVTLDALADAALDIDGTNNMLGTMTIATTVVLRPQLRGNRLTGSAQITNFKITDRTGSLKLEQDALDNLANLIKGVLQEPLSDAIQKGISTNTLTRVLDGLPISLVNPEIRIIEHGLYIATDITIPPSLLGVDVGQC</sequence>
<dbReference type="SMART" id="SM00329">
    <property type="entry name" value="BPI2"/>
    <property type="match status" value="1"/>
</dbReference>
<gene>
    <name evidence="7" type="primary">Acey_s0643.g1054</name>
    <name evidence="7" type="ORF">Y032_0643g1054</name>
</gene>
<dbReference type="InterPro" id="IPR017942">
    <property type="entry name" value="Lipid-bd_serum_glycop_N"/>
</dbReference>
<organism evidence="7 8">
    <name type="scientific">Ancylostoma ceylanicum</name>
    <dbReference type="NCBI Taxonomy" id="53326"/>
    <lineage>
        <taxon>Eukaryota</taxon>
        <taxon>Metazoa</taxon>
        <taxon>Ecdysozoa</taxon>
        <taxon>Nematoda</taxon>
        <taxon>Chromadorea</taxon>
        <taxon>Rhabditida</taxon>
        <taxon>Rhabditina</taxon>
        <taxon>Rhabditomorpha</taxon>
        <taxon>Strongyloidea</taxon>
        <taxon>Ancylostomatidae</taxon>
        <taxon>Ancylostomatinae</taxon>
        <taxon>Ancylostoma</taxon>
    </lineage>
</organism>
<evidence type="ECO:0000256" key="1">
    <source>
        <dbReference type="ARBA" id="ARBA00007292"/>
    </source>
</evidence>
<evidence type="ECO:0000256" key="2">
    <source>
        <dbReference type="ARBA" id="ARBA00023157"/>
    </source>
</evidence>
<protein>
    <recommendedName>
        <fullName evidence="9">LBP / BPI / CETP family protein</fullName>
    </recommendedName>
</protein>
<name>A0A016WIR6_9BILA</name>
<feature type="signal peptide" evidence="4">
    <location>
        <begin position="1"/>
        <end position="18"/>
    </location>
</feature>
<feature type="region of interest" description="Disordered" evidence="3">
    <location>
        <begin position="376"/>
        <end position="408"/>
    </location>
</feature>
<feature type="chain" id="PRO_5001491367" description="LBP / BPI / CETP family protein" evidence="4">
    <location>
        <begin position="19"/>
        <end position="765"/>
    </location>
</feature>
<feature type="domain" description="Lipid-binding serum glycoprotein N-terminal" evidence="5">
    <location>
        <begin position="50"/>
        <end position="280"/>
    </location>
</feature>
<keyword evidence="2" id="KW-1015">Disulfide bond</keyword>
<feature type="domain" description="Lipid-binding serum glycoprotein C-terminal" evidence="6">
    <location>
        <begin position="493"/>
        <end position="749"/>
    </location>
</feature>
<dbReference type="Pfam" id="PF02886">
    <property type="entry name" value="LBP_BPI_CETP_C"/>
    <property type="match status" value="2"/>
</dbReference>
<evidence type="ECO:0000313" key="8">
    <source>
        <dbReference type="Proteomes" id="UP000024635"/>
    </source>
</evidence>
<keyword evidence="4" id="KW-0732">Signal</keyword>
<evidence type="ECO:0000256" key="3">
    <source>
        <dbReference type="SAM" id="MobiDB-lite"/>
    </source>
</evidence>
<accession>A0A016WIR6</accession>
<evidence type="ECO:0000256" key="4">
    <source>
        <dbReference type="SAM" id="SignalP"/>
    </source>
</evidence>
<comment type="similarity">
    <text evidence="1">Belongs to the BPI/LBP/Plunc superfamily. BPI/LBP family.</text>
</comment>
<keyword evidence="8" id="KW-1185">Reference proteome</keyword>
<dbReference type="OrthoDB" id="5874601at2759"/>
<evidence type="ECO:0000259" key="6">
    <source>
        <dbReference type="SMART" id="SM00329"/>
    </source>
</evidence>
<dbReference type="GO" id="GO:0008289">
    <property type="term" value="F:lipid binding"/>
    <property type="evidence" value="ECO:0007669"/>
    <property type="project" value="InterPro"/>
</dbReference>
<dbReference type="InterPro" id="IPR017943">
    <property type="entry name" value="Bactericidal_perm-incr_a/b_dom"/>
</dbReference>
<evidence type="ECO:0008006" key="9">
    <source>
        <dbReference type="Google" id="ProtNLM"/>
    </source>
</evidence>
<dbReference type="InterPro" id="IPR001124">
    <property type="entry name" value="Lipid-bd_serum_glycop_C"/>
</dbReference>
<dbReference type="Proteomes" id="UP000024635">
    <property type="component" value="Unassembled WGS sequence"/>
</dbReference>
<dbReference type="PANTHER" id="PTHR10504">
    <property type="entry name" value="BACTERICIDAL PERMEABILITY-INCREASING BPI PROTEIN-RELATED"/>
    <property type="match status" value="1"/>
</dbReference>
<dbReference type="PANTHER" id="PTHR10504:SF144">
    <property type="entry name" value="BPI1 DOMAIN-CONTAINING PROTEIN"/>
    <property type="match status" value="1"/>
</dbReference>
<evidence type="ECO:0000259" key="5">
    <source>
        <dbReference type="SMART" id="SM00328"/>
    </source>
</evidence>
<dbReference type="InterPro" id="IPR032942">
    <property type="entry name" value="BPI/LBP/Plunc"/>
</dbReference>
<dbReference type="AlphaFoldDB" id="A0A016WIR6"/>
<feature type="compositionally biased region" description="Gly residues" evidence="3">
    <location>
        <begin position="376"/>
        <end position="388"/>
    </location>
</feature>